<reference evidence="3" key="1">
    <citation type="submission" date="2023-03" db="EMBL/GenBank/DDBJ databases">
        <title>Chromosome-level genomes of two armyworms, Mythimna separata and Mythimna loreyi, provide insights into the biosynthesis and reception of sex pheromones.</title>
        <authorList>
            <person name="Zhao H."/>
        </authorList>
    </citation>
    <scope>NUCLEOTIDE SEQUENCE</scope>
    <source>
        <strain evidence="3">BeijingLab</strain>
        <tissue evidence="3">Pupa</tissue>
    </source>
</reference>
<name>A0AAD7Y9C1_MYTSE</name>
<evidence type="ECO:0000313" key="4">
    <source>
        <dbReference type="Proteomes" id="UP001231518"/>
    </source>
</evidence>
<evidence type="ECO:0000256" key="1">
    <source>
        <dbReference type="SAM" id="Phobius"/>
    </source>
</evidence>
<comment type="caution">
    <text evidence="3">The sequence shown here is derived from an EMBL/GenBank/DDBJ whole genome shotgun (WGS) entry which is preliminary data.</text>
</comment>
<evidence type="ECO:0008006" key="5">
    <source>
        <dbReference type="Google" id="ProtNLM"/>
    </source>
</evidence>
<protein>
    <recommendedName>
        <fullName evidence="5">Envelope protein</fullName>
    </recommendedName>
</protein>
<feature type="signal peptide" evidence="2">
    <location>
        <begin position="1"/>
        <end position="19"/>
    </location>
</feature>
<proteinExistence type="predicted"/>
<accession>A0AAD7Y9C1</accession>
<organism evidence="3 4">
    <name type="scientific">Mythimna separata</name>
    <name type="common">Oriental armyworm</name>
    <name type="synonym">Pseudaletia separata</name>
    <dbReference type="NCBI Taxonomy" id="271217"/>
    <lineage>
        <taxon>Eukaryota</taxon>
        <taxon>Metazoa</taxon>
        <taxon>Ecdysozoa</taxon>
        <taxon>Arthropoda</taxon>
        <taxon>Hexapoda</taxon>
        <taxon>Insecta</taxon>
        <taxon>Pterygota</taxon>
        <taxon>Neoptera</taxon>
        <taxon>Endopterygota</taxon>
        <taxon>Lepidoptera</taxon>
        <taxon>Glossata</taxon>
        <taxon>Ditrysia</taxon>
        <taxon>Noctuoidea</taxon>
        <taxon>Noctuidae</taxon>
        <taxon>Noctuinae</taxon>
        <taxon>Hadenini</taxon>
        <taxon>Mythimna</taxon>
    </lineage>
</organism>
<keyword evidence="1" id="KW-1133">Transmembrane helix</keyword>
<feature type="chain" id="PRO_5041913711" description="Envelope protein" evidence="2">
    <location>
        <begin position="20"/>
        <end position="565"/>
    </location>
</feature>
<dbReference type="Proteomes" id="UP001231518">
    <property type="component" value="Chromosome 28"/>
</dbReference>
<keyword evidence="1" id="KW-0472">Membrane</keyword>
<keyword evidence="4" id="KW-1185">Reference proteome</keyword>
<dbReference type="AlphaFoldDB" id="A0AAD7Y9C1"/>
<keyword evidence="2" id="KW-0732">Signal</keyword>
<keyword evidence="1" id="KW-0812">Transmembrane</keyword>
<feature type="transmembrane region" description="Helical" evidence="1">
    <location>
        <begin position="505"/>
        <end position="523"/>
    </location>
</feature>
<evidence type="ECO:0000256" key="2">
    <source>
        <dbReference type="SAM" id="SignalP"/>
    </source>
</evidence>
<gene>
    <name evidence="3" type="ORF">PYW07_011305</name>
</gene>
<evidence type="ECO:0000313" key="3">
    <source>
        <dbReference type="EMBL" id="KAJ8707628.1"/>
    </source>
</evidence>
<sequence>MQKILWTLVTGTFLLYATANLTLNPVENVNGILLLKQGQILKQVDTFSLACVYNVSYLHETTLKLMSLYANTKAAENNEQSNRAYKDQIDNSLNLIGKKIVFIAPHHRFRRGFINGLGSIVKTITGNLDYEDAIKFENEISKLQNSVNKINLSQKQSLFIAKHAVEEYSKQIKLLDENQKKLSLMLRNTTFNNNNILVNRLHFLDLYIQIDFSLQLLLDKLVILEDAMTFAQLEVMHPSIVSPHILINEMLAIQKSFNFRPVDSITISNIHSLEKSISVKAYSTDHTLTFILDIPSIDINQYDLIHLYSIPDKQNLAIIPKSKYLVLGTNEYSYLEEDCKQITQNTQLCTSLNTQPVDKSENCIISLVKHQYTNCTRAKIDLKQGRIQKLQDNKWLIILKEEEVLRTKCGTKSEYKRISGIHIASITSDCQMQILNRTLTTNSNTVAADEIIPLPSKVVIPEENTHFNLQLEDISLDSIHELIERADNFQEPTIDWQTMMATPSWSTLGLYLILTTILLWKLWQWRQRRPIQDKSRTEDAAGSCGTRFHLKEGGVRISPSNVIAD</sequence>
<dbReference type="EMBL" id="JARGEI010000027">
    <property type="protein sequence ID" value="KAJ8707628.1"/>
    <property type="molecule type" value="Genomic_DNA"/>
</dbReference>